<evidence type="ECO:0000259" key="1">
    <source>
        <dbReference type="Pfam" id="PF00534"/>
    </source>
</evidence>
<dbReference type="Pfam" id="PF13439">
    <property type="entry name" value="Glyco_transf_4"/>
    <property type="match status" value="1"/>
</dbReference>
<accession>A0A1F7GIU5</accession>
<name>A0A1F7GIU5_9BACT</name>
<evidence type="ECO:0000313" key="3">
    <source>
        <dbReference type="EMBL" id="OGK18908.1"/>
    </source>
</evidence>
<reference evidence="3 4" key="1">
    <citation type="journal article" date="2016" name="Nat. Commun.">
        <title>Thousands of microbial genomes shed light on interconnected biogeochemical processes in an aquifer system.</title>
        <authorList>
            <person name="Anantharaman K."/>
            <person name="Brown C.T."/>
            <person name="Hug L.A."/>
            <person name="Sharon I."/>
            <person name="Castelle C.J."/>
            <person name="Probst A.J."/>
            <person name="Thomas B.C."/>
            <person name="Singh A."/>
            <person name="Wilkins M.J."/>
            <person name="Karaoz U."/>
            <person name="Brodie E.L."/>
            <person name="Williams K.H."/>
            <person name="Hubbard S.S."/>
            <person name="Banfield J.F."/>
        </authorList>
    </citation>
    <scope>NUCLEOTIDE SEQUENCE [LARGE SCALE GENOMIC DNA]</scope>
</reference>
<dbReference type="Gene3D" id="3.40.50.2000">
    <property type="entry name" value="Glycogen Phosphorylase B"/>
    <property type="match status" value="2"/>
</dbReference>
<dbReference type="InterPro" id="IPR028098">
    <property type="entry name" value="Glyco_trans_4-like_N"/>
</dbReference>
<dbReference type="EMBL" id="MFZH01000022">
    <property type="protein sequence ID" value="OGK18908.1"/>
    <property type="molecule type" value="Genomic_DNA"/>
</dbReference>
<dbReference type="SUPFAM" id="SSF53756">
    <property type="entry name" value="UDP-Glycosyltransferase/glycogen phosphorylase"/>
    <property type="match status" value="1"/>
</dbReference>
<dbReference type="GO" id="GO:0016757">
    <property type="term" value="F:glycosyltransferase activity"/>
    <property type="evidence" value="ECO:0007669"/>
    <property type="project" value="InterPro"/>
</dbReference>
<organism evidence="3 4">
    <name type="scientific">Candidatus Roizmanbacteria bacterium RIFCSPHIGHO2_01_FULL_39_24</name>
    <dbReference type="NCBI Taxonomy" id="1802032"/>
    <lineage>
        <taxon>Bacteria</taxon>
        <taxon>Candidatus Roizmaniibacteriota</taxon>
    </lineage>
</organism>
<dbReference type="CDD" id="cd03802">
    <property type="entry name" value="GT4_AviGT4-like"/>
    <property type="match status" value="1"/>
</dbReference>
<dbReference type="AlphaFoldDB" id="A0A1F7GIU5"/>
<evidence type="ECO:0000313" key="4">
    <source>
        <dbReference type="Proteomes" id="UP000176850"/>
    </source>
</evidence>
<dbReference type="PANTHER" id="PTHR12526:SF595">
    <property type="entry name" value="BLL5217 PROTEIN"/>
    <property type="match status" value="1"/>
</dbReference>
<feature type="domain" description="Glycosyltransferase subfamily 4-like N-terminal" evidence="2">
    <location>
        <begin position="23"/>
        <end position="168"/>
    </location>
</feature>
<evidence type="ECO:0008006" key="5">
    <source>
        <dbReference type="Google" id="ProtNLM"/>
    </source>
</evidence>
<evidence type="ECO:0000259" key="2">
    <source>
        <dbReference type="Pfam" id="PF13439"/>
    </source>
</evidence>
<feature type="domain" description="Glycosyl transferase family 1" evidence="1">
    <location>
        <begin position="194"/>
        <end position="346"/>
    </location>
</feature>
<dbReference type="PANTHER" id="PTHR12526">
    <property type="entry name" value="GLYCOSYLTRANSFERASE"/>
    <property type="match status" value="1"/>
</dbReference>
<sequence>MRILLVSTVKRNVTESTTASRSRIIFTLSQGLAKRGHEVSLLGTGDSVIDGVDVIPVTPKGWVDLPNEENPFFLQVSLLIQLAQRVKELQNDFDVIHNHTYPEFFLPLIENDITVPFVTTVHSQGTDYIDNTLCTFHKSVFVALSNGHKKGFKKTHFETVIYNGIDTNSFSFSEKKNTYFLWIGRLSKAKDKAGNFLDPKGIRHAIALAKRTGKKLKLAGNVEDQAFFDQDVKPYLNDKIEWVGLIGNEQNVQRSDVVKLMQGARAFLMTVNWEEPFGLVMAEAMSCGTPVIAFDRGAVSEIVVDTVTGYVVDPITGINGLVTASKKLDALSHEEYTTMIKAARKRVEENFTIEKMVDKYEMLYKRLCL</sequence>
<comment type="caution">
    <text evidence="3">The sequence shown here is derived from an EMBL/GenBank/DDBJ whole genome shotgun (WGS) entry which is preliminary data.</text>
</comment>
<dbReference type="Pfam" id="PF00534">
    <property type="entry name" value="Glycos_transf_1"/>
    <property type="match status" value="1"/>
</dbReference>
<protein>
    <recommendedName>
        <fullName evidence="5">Glycosyl transferase family 1 domain-containing protein</fullName>
    </recommendedName>
</protein>
<dbReference type="Proteomes" id="UP000176850">
    <property type="component" value="Unassembled WGS sequence"/>
</dbReference>
<proteinExistence type="predicted"/>
<dbReference type="InterPro" id="IPR001296">
    <property type="entry name" value="Glyco_trans_1"/>
</dbReference>
<gene>
    <name evidence="3" type="ORF">A2799_00740</name>
</gene>